<evidence type="ECO:0000256" key="2">
    <source>
        <dbReference type="SAM" id="MobiDB-lite"/>
    </source>
</evidence>
<proteinExistence type="inferred from homology"/>
<reference evidence="3 4" key="1">
    <citation type="journal article" date="2015" name="Nat. Commun.">
        <title>Outbred genome sequencing and CRISPR/Cas9 gene editing in butterflies.</title>
        <authorList>
            <person name="Li X."/>
            <person name="Fan D."/>
            <person name="Zhang W."/>
            <person name="Liu G."/>
            <person name="Zhang L."/>
            <person name="Zhao L."/>
            <person name="Fang X."/>
            <person name="Chen L."/>
            <person name="Dong Y."/>
            <person name="Chen Y."/>
            <person name="Ding Y."/>
            <person name="Zhao R."/>
            <person name="Feng M."/>
            <person name="Zhu Y."/>
            <person name="Feng Y."/>
            <person name="Jiang X."/>
            <person name="Zhu D."/>
            <person name="Xiang H."/>
            <person name="Feng X."/>
            <person name="Li S."/>
            <person name="Wang J."/>
            <person name="Zhang G."/>
            <person name="Kronforst M.R."/>
            <person name="Wang W."/>
        </authorList>
    </citation>
    <scope>NUCLEOTIDE SEQUENCE [LARGE SCALE GENOMIC DNA]</scope>
    <source>
        <strain evidence="3">Ya'a_city_454_Pm</strain>
        <tissue evidence="3">Whole body</tissue>
    </source>
</reference>
<dbReference type="GO" id="GO:0005634">
    <property type="term" value="C:nucleus"/>
    <property type="evidence" value="ECO:0007669"/>
    <property type="project" value="InterPro"/>
</dbReference>
<comment type="similarity">
    <text evidence="1">Belongs to the round spermatid basic protein 1 family.</text>
</comment>
<dbReference type="STRING" id="76193.A0A0N1PJE3"/>
<feature type="region of interest" description="Disordered" evidence="2">
    <location>
        <begin position="292"/>
        <end position="317"/>
    </location>
</feature>
<feature type="compositionally biased region" description="Basic and acidic residues" evidence="2">
    <location>
        <begin position="1"/>
        <end position="20"/>
    </location>
</feature>
<dbReference type="EMBL" id="KQ459890">
    <property type="protein sequence ID" value="KPJ19583.1"/>
    <property type="molecule type" value="Genomic_DNA"/>
</dbReference>
<accession>A0A0N1PJE3</accession>
<organism evidence="3 4">
    <name type="scientific">Papilio machaon</name>
    <name type="common">Old World swallowtail butterfly</name>
    <dbReference type="NCBI Taxonomy" id="76193"/>
    <lineage>
        <taxon>Eukaryota</taxon>
        <taxon>Metazoa</taxon>
        <taxon>Ecdysozoa</taxon>
        <taxon>Arthropoda</taxon>
        <taxon>Hexapoda</taxon>
        <taxon>Insecta</taxon>
        <taxon>Pterygota</taxon>
        <taxon>Neoptera</taxon>
        <taxon>Endopterygota</taxon>
        <taxon>Lepidoptera</taxon>
        <taxon>Glossata</taxon>
        <taxon>Ditrysia</taxon>
        <taxon>Papilionoidea</taxon>
        <taxon>Papilionidae</taxon>
        <taxon>Papilioninae</taxon>
        <taxon>Papilio</taxon>
    </lineage>
</organism>
<gene>
    <name evidence="3" type="ORF">RR48_05969</name>
</gene>
<dbReference type="AlphaFoldDB" id="A0A0N1PJE3"/>
<sequence>MASNEHLESHVKLSENRSLSEDNCNSSSAGDAGEGVKRRRVTHDYKKLCKLGYDPSMSTESTHASIDSKGKKRKRSKDSQEVCVWGENSKPPKMSKIWPVFDSGGYGDAAMLTLHVVQKSPNIVNPLLFHQDKDHSLLDINQTPFKEDWFGGINALLMQTRLEHTIPRDDVTKRIFSSVSRQLKIINAHFQTSMPRYKYPRVTRSNILLEHTNPRRPATHFSLALRAIKFQPTPRRELPCYGNLELPLKIKPEKGSSSQVFPAICTGIKMDPDKVQSEVIVKVEHDKVKIDRDREKVKEKDRDKDRSHSSRHSSCQQCRRRARVKRCSIGVQCRRERSAPVWGPRAPCVDIKGLKYQRLMRVETHPNGGASVVYLYQHDIDMLSEHQQESLAKEFLKLVFSEDSGGWAQFVCGVVRGAAGRLPCLLQYLAERHPSLTVKAGVLARASDIETTTISRYYQQVQQTYAAGTFRCGPLHQISLVGTVHEEVGGYFPDMLAMLAECPYLKLTMPWGPMAAVEMEPQESNDGPILWIRPGEQLVPTAELGKSPIKKRRTGINELRNLQYLPRWSEAREFLFEDRTRAHADHVGHGLDRITTAAVGMTGINELRNLQYLPRWSEAREFLFEDRTRAHADHVGHGLDRITTAAVGVLKAIHCGDEGDRGRITKDVVAFHAADFNKLVQLLQLDLYEPPISQCVTWLEEAKLNQLRREGVRYSRLPLCSDDVYFLPRNIIHQFRTVSAVTSVEPKKSSATKHKSGVIEMRALSAKYKEKPTLKLTDRKSTEVQTHKHVEDKKEKKSESRHERSDRSEQKTSHRHRDSDKHRSDKSEKSEKVEVKTDKDVKAAEKSETKTTKSEIKTEKVEVSDKTSKQIDKLDVTVPDKVVVKLENRLSDKVDSKCADSLVNKPEKSIEKIDTAIDKSESKDKSNVKLDKTENRLSDKCDKIKSQPDTEKTEKIDKSDKSTEKSESRLSDKSDSKLSEKTDRTSDKPEKSDSRSSEKSDKSDRTSEKSDKVESRLSDKSDKSDSRLSDKSDKLEGKSSDKSESRSLDKEESKSDKIDRSEKLDTKNKSDRESRSSKSEHKRHSSSRSHRSHRDHKDRSHKEHKRDHRSDDRKCSDRHRERDSKVEAKLLSAKLQEIVHRPPD</sequence>
<evidence type="ECO:0000256" key="1">
    <source>
        <dbReference type="ARBA" id="ARBA00010560"/>
    </source>
</evidence>
<keyword evidence="4" id="KW-1185">Reference proteome</keyword>
<feature type="region of interest" description="Disordered" evidence="2">
    <location>
        <begin position="1"/>
        <end position="81"/>
    </location>
</feature>
<dbReference type="PANTHER" id="PTHR13354">
    <property type="entry name" value="ROUND SPERMATID BASIC PROTEIN 1"/>
    <property type="match status" value="1"/>
</dbReference>
<feature type="compositionally biased region" description="Basic and acidic residues" evidence="2">
    <location>
        <begin position="905"/>
        <end position="1079"/>
    </location>
</feature>
<dbReference type="Proteomes" id="UP000053240">
    <property type="component" value="Unassembled WGS sequence"/>
</dbReference>
<feature type="compositionally biased region" description="Basic residues" evidence="2">
    <location>
        <begin position="1080"/>
        <end position="1094"/>
    </location>
</feature>
<dbReference type="InParanoid" id="A0A0N1PJE3"/>
<evidence type="ECO:0000313" key="3">
    <source>
        <dbReference type="EMBL" id="KPJ19583.1"/>
    </source>
</evidence>
<feature type="region of interest" description="Disordered" evidence="2">
    <location>
        <begin position="900"/>
        <end position="1144"/>
    </location>
</feature>
<dbReference type="PANTHER" id="PTHR13354:SF11">
    <property type="entry name" value="LYSINE-SPECIFIC DEMETHYLASE 9"/>
    <property type="match status" value="1"/>
</dbReference>
<name>A0A0N1PJE3_PAPMA</name>
<protein>
    <submittedName>
        <fullName evidence="3">Round spermatid basic protein 1-like protein</fullName>
    </submittedName>
</protein>
<dbReference type="InterPro" id="IPR026306">
    <property type="entry name" value="RSBN1/Dpy-2/CEP530"/>
</dbReference>
<feature type="compositionally biased region" description="Basic and acidic residues" evidence="2">
    <location>
        <begin position="292"/>
        <end position="308"/>
    </location>
</feature>
<feature type="compositionally biased region" description="Basic and acidic residues" evidence="2">
    <location>
        <begin position="1108"/>
        <end position="1128"/>
    </location>
</feature>
<feature type="region of interest" description="Disordered" evidence="2">
    <location>
        <begin position="770"/>
        <end position="869"/>
    </location>
</feature>
<evidence type="ECO:0000313" key="4">
    <source>
        <dbReference type="Proteomes" id="UP000053240"/>
    </source>
</evidence>